<dbReference type="AlphaFoldDB" id="A0AAV2MSI0"/>
<keyword evidence="3" id="KW-1185">Reference proteome</keyword>
<feature type="signal peptide" evidence="1">
    <location>
        <begin position="1"/>
        <end position="26"/>
    </location>
</feature>
<reference evidence="2 3" key="1">
    <citation type="submission" date="2024-04" db="EMBL/GenBank/DDBJ databases">
        <authorList>
            <person name="Waldvogel A.-M."/>
            <person name="Schoenle A."/>
        </authorList>
    </citation>
    <scope>NUCLEOTIDE SEQUENCE [LARGE SCALE GENOMIC DNA]</scope>
</reference>
<evidence type="ECO:0000256" key="1">
    <source>
        <dbReference type="SAM" id="SignalP"/>
    </source>
</evidence>
<proteinExistence type="predicted"/>
<organism evidence="2 3">
    <name type="scientific">Knipowitschia caucasica</name>
    <name type="common">Caucasian dwarf goby</name>
    <name type="synonym">Pomatoschistus caucasicus</name>
    <dbReference type="NCBI Taxonomy" id="637954"/>
    <lineage>
        <taxon>Eukaryota</taxon>
        <taxon>Metazoa</taxon>
        <taxon>Chordata</taxon>
        <taxon>Craniata</taxon>
        <taxon>Vertebrata</taxon>
        <taxon>Euteleostomi</taxon>
        <taxon>Actinopterygii</taxon>
        <taxon>Neopterygii</taxon>
        <taxon>Teleostei</taxon>
        <taxon>Neoteleostei</taxon>
        <taxon>Acanthomorphata</taxon>
        <taxon>Gobiaria</taxon>
        <taxon>Gobiiformes</taxon>
        <taxon>Gobioidei</taxon>
        <taxon>Gobiidae</taxon>
        <taxon>Gobiinae</taxon>
        <taxon>Knipowitschia</taxon>
    </lineage>
</organism>
<accession>A0AAV2MSI0</accession>
<name>A0AAV2MSI0_KNICA</name>
<sequence>MPDPAAACSCCRSCCCLSLLPAPAAACPCCLLLLLLLLHVPLLLFLPLRRLPGCTCLYGSALSDTLPITLPILQRR</sequence>
<feature type="chain" id="PRO_5043449779" evidence="1">
    <location>
        <begin position="27"/>
        <end position="76"/>
    </location>
</feature>
<keyword evidence="1" id="KW-0732">Signal</keyword>
<protein>
    <submittedName>
        <fullName evidence="2">Uncharacterized protein</fullName>
    </submittedName>
</protein>
<evidence type="ECO:0000313" key="3">
    <source>
        <dbReference type="Proteomes" id="UP001497482"/>
    </source>
</evidence>
<gene>
    <name evidence="2" type="ORF">KC01_LOCUS42024</name>
</gene>
<dbReference type="EMBL" id="OZ035831">
    <property type="protein sequence ID" value="CAL1616217.1"/>
    <property type="molecule type" value="Genomic_DNA"/>
</dbReference>
<evidence type="ECO:0000313" key="2">
    <source>
        <dbReference type="EMBL" id="CAL1616217.1"/>
    </source>
</evidence>
<dbReference type="Proteomes" id="UP001497482">
    <property type="component" value="Chromosome 9"/>
</dbReference>